<sequence>MAKSKRDAKRDNDKADPESTKKQKTGEESELVRKQKEMRKAALEELEKGDIEDPRMKVDEKDPKPSEDDIAKFFKKMEEINEEREGCITDEAMDMIKKFPSLLNTKHDGEFITEWLCEQTEGGPGKRDVLYELIELGAEVTPECFYSVIDMSDCEPLYEFLECLMMSGKLETIHKNESLKTLDFLAEQESYEEQSYDDPNFINLFFGRAKPEDQYSCGPIIPFFVQQTLKNLPYLEEGVTHEKGGPFAEILNRYLEEYPLE</sequence>
<dbReference type="Proteomes" id="UP001054902">
    <property type="component" value="Unassembled WGS sequence"/>
</dbReference>
<evidence type="ECO:0000313" key="3">
    <source>
        <dbReference type="Proteomes" id="UP001054902"/>
    </source>
</evidence>
<gene>
    <name evidence="2" type="ORF">CTEN210_00305</name>
</gene>
<organism evidence="2 3">
    <name type="scientific">Chaetoceros tenuissimus</name>
    <dbReference type="NCBI Taxonomy" id="426638"/>
    <lineage>
        <taxon>Eukaryota</taxon>
        <taxon>Sar</taxon>
        <taxon>Stramenopiles</taxon>
        <taxon>Ochrophyta</taxon>
        <taxon>Bacillariophyta</taxon>
        <taxon>Coscinodiscophyceae</taxon>
        <taxon>Chaetocerotophycidae</taxon>
        <taxon>Chaetocerotales</taxon>
        <taxon>Chaetocerotaceae</taxon>
        <taxon>Chaetoceros</taxon>
    </lineage>
</organism>
<reference evidence="2 3" key="1">
    <citation type="journal article" date="2021" name="Sci. Rep.">
        <title>The genome of the diatom Chaetoceros tenuissimus carries an ancient integrated fragment of an extant virus.</title>
        <authorList>
            <person name="Hongo Y."/>
            <person name="Kimura K."/>
            <person name="Takaki Y."/>
            <person name="Yoshida Y."/>
            <person name="Baba S."/>
            <person name="Kobayashi G."/>
            <person name="Nagasaki K."/>
            <person name="Hano T."/>
            <person name="Tomaru Y."/>
        </authorList>
    </citation>
    <scope>NUCLEOTIDE SEQUENCE [LARGE SCALE GENOMIC DNA]</scope>
    <source>
        <strain evidence="2 3">NIES-3715</strain>
    </source>
</reference>
<accession>A0AAD3GYA0</accession>
<comment type="caution">
    <text evidence="2">The sequence shown here is derived from an EMBL/GenBank/DDBJ whole genome shotgun (WGS) entry which is preliminary data.</text>
</comment>
<proteinExistence type="predicted"/>
<protein>
    <submittedName>
        <fullName evidence="2">Uncharacterized protein</fullName>
    </submittedName>
</protein>
<keyword evidence="3" id="KW-1185">Reference proteome</keyword>
<evidence type="ECO:0000313" key="2">
    <source>
        <dbReference type="EMBL" id="GFH43832.1"/>
    </source>
</evidence>
<dbReference type="EMBL" id="BLLK01000019">
    <property type="protein sequence ID" value="GFH43832.1"/>
    <property type="molecule type" value="Genomic_DNA"/>
</dbReference>
<dbReference type="AlphaFoldDB" id="A0AAD3GYA0"/>
<name>A0AAD3GYA0_9STRA</name>
<feature type="region of interest" description="Disordered" evidence="1">
    <location>
        <begin position="1"/>
        <end position="67"/>
    </location>
</feature>
<evidence type="ECO:0000256" key="1">
    <source>
        <dbReference type="SAM" id="MobiDB-lite"/>
    </source>
</evidence>